<reference evidence="2" key="1">
    <citation type="submission" date="2021-11" db="EMBL/GenBank/DDBJ databases">
        <authorList>
            <person name="Schell T."/>
        </authorList>
    </citation>
    <scope>NUCLEOTIDE SEQUENCE</scope>
    <source>
        <strain evidence="2">M5</strain>
    </source>
</reference>
<comment type="caution">
    <text evidence="2">The sequence shown here is derived from an EMBL/GenBank/DDBJ whole genome shotgun (WGS) entry which is preliminary data.</text>
</comment>
<evidence type="ECO:0000256" key="1">
    <source>
        <dbReference type="SAM" id="SignalP"/>
    </source>
</evidence>
<dbReference type="EMBL" id="CAKKLH010000296">
    <property type="protein sequence ID" value="CAH0109865.1"/>
    <property type="molecule type" value="Genomic_DNA"/>
</dbReference>
<feature type="signal peptide" evidence="1">
    <location>
        <begin position="1"/>
        <end position="19"/>
    </location>
</feature>
<name>A0A8J2WNK4_9CRUS</name>
<keyword evidence="3" id="KW-1185">Reference proteome</keyword>
<dbReference type="Proteomes" id="UP000789390">
    <property type="component" value="Unassembled WGS sequence"/>
</dbReference>
<protein>
    <submittedName>
        <fullName evidence="2">Uncharacterized protein</fullName>
    </submittedName>
</protein>
<evidence type="ECO:0000313" key="2">
    <source>
        <dbReference type="EMBL" id="CAH0109865.1"/>
    </source>
</evidence>
<evidence type="ECO:0000313" key="3">
    <source>
        <dbReference type="Proteomes" id="UP000789390"/>
    </source>
</evidence>
<keyword evidence="1" id="KW-0732">Signal</keyword>
<feature type="chain" id="PRO_5035244920" evidence="1">
    <location>
        <begin position="20"/>
        <end position="124"/>
    </location>
</feature>
<proteinExistence type="predicted"/>
<dbReference type="OrthoDB" id="6377113at2759"/>
<organism evidence="2 3">
    <name type="scientific">Daphnia galeata</name>
    <dbReference type="NCBI Taxonomy" id="27404"/>
    <lineage>
        <taxon>Eukaryota</taxon>
        <taxon>Metazoa</taxon>
        <taxon>Ecdysozoa</taxon>
        <taxon>Arthropoda</taxon>
        <taxon>Crustacea</taxon>
        <taxon>Branchiopoda</taxon>
        <taxon>Diplostraca</taxon>
        <taxon>Cladocera</taxon>
        <taxon>Anomopoda</taxon>
        <taxon>Daphniidae</taxon>
        <taxon>Daphnia</taxon>
    </lineage>
</organism>
<gene>
    <name evidence="2" type="ORF">DGAL_LOCUS13354</name>
</gene>
<sequence length="124" mass="13351">MNKVALITCLVVIVGAVLANPAVRESRHAVPVGMIDGLVLVDDDVNDGIIPTVISARSTGVVPFVPDQQTEQQRLSISLGGPGYGGYYGRPGYGRPWGNGYGRPWGPYGRPWGPYVPYRPWGPF</sequence>
<dbReference type="AlphaFoldDB" id="A0A8J2WNK4"/>
<accession>A0A8J2WNK4</accession>